<dbReference type="GO" id="GO:0016787">
    <property type="term" value="F:hydrolase activity"/>
    <property type="evidence" value="ECO:0007669"/>
    <property type="project" value="InterPro"/>
</dbReference>
<keyword evidence="2" id="KW-1185">Reference proteome</keyword>
<dbReference type="AlphaFoldDB" id="I0KEI3"/>
<dbReference type="KEGG" id="fae:FAES_4537"/>
<sequence length="202" mass="22125">MGMGRLLGTCYVRGLLRFATMIDATVLIIPGLGNSGPQHWQTRWEARFPVFQRVDQQDWETPVRHDWVEQIDRAVMAYDPARVILVGHSLACTTIAYWADTHNRRIKGALLVAPSDTEAATYPPGTTGFAPMKLIRLLFPSIVVASTDDYYVTLDRATAFAKAWGSELVNIGAAGHINATSNLGDWEAGLALLARLDGRTGG</sequence>
<dbReference type="InterPro" id="IPR010662">
    <property type="entry name" value="RBBP9/YdeN"/>
</dbReference>
<organism evidence="1 2">
    <name type="scientific">Fibrella aestuarina BUZ 2</name>
    <dbReference type="NCBI Taxonomy" id="1166018"/>
    <lineage>
        <taxon>Bacteria</taxon>
        <taxon>Pseudomonadati</taxon>
        <taxon>Bacteroidota</taxon>
        <taxon>Cytophagia</taxon>
        <taxon>Cytophagales</taxon>
        <taxon>Spirosomataceae</taxon>
        <taxon>Fibrella</taxon>
    </lineage>
</organism>
<dbReference type="InterPro" id="IPR029058">
    <property type="entry name" value="AB_hydrolase_fold"/>
</dbReference>
<dbReference type="EMBL" id="HE796683">
    <property type="protein sequence ID" value="CCH02536.1"/>
    <property type="molecule type" value="Genomic_DNA"/>
</dbReference>
<reference evidence="1 2" key="1">
    <citation type="journal article" date="2012" name="J. Bacteriol.">
        <title>Genome Sequence of Fibrella aestuarina BUZ 2T, a Filamentous Marine Bacterium.</title>
        <authorList>
            <person name="Filippini M."/>
            <person name="Qi W."/>
            <person name="Blom J."/>
            <person name="Goesmann A."/>
            <person name="Smits T.H."/>
            <person name="Bagheri H.C."/>
        </authorList>
    </citation>
    <scope>NUCLEOTIDE SEQUENCE [LARGE SCALE GENOMIC DNA]</scope>
    <source>
        <strain evidence="2">BUZ 2T</strain>
    </source>
</reference>
<dbReference type="HOGENOM" id="CLU_088863_2_2_10"/>
<dbReference type="PATRIC" id="fig|1166018.3.peg.1503"/>
<dbReference type="Pfam" id="PF06821">
    <property type="entry name" value="Ser_hydrolase"/>
    <property type="match status" value="1"/>
</dbReference>
<gene>
    <name evidence="1" type="ORF">FAES_4537</name>
</gene>
<dbReference type="Proteomes" id="UP000011058">
    <property type="component" value="Chromosome"/>
</dbReference>
<evidence type="ECO:0000313" key="1">
    <source>
        <dbReference type="EMBL" id="CCH02536.1"/>
    </source>
</evidence>
<dbReference type="Gene3D" id="3.40.50.1820">
    <property type="entry name" value="alpha/beta hydrolase"/>
    <property type="match status" value="1"/>
</dbReference>
<dbReference type="eggNOG" id="COG3545">
    <property type="taxonomic scope" value="Bacteria"/>
</dbReference>
<name>I0KEI3_9BACT</name>
<evidence type="ECO:0008006" key="3">
    <source>
        <dbReference type="Google" id="ProtNLM"/>
    </source>
</evidence>
<proteinExistence type="predicted"/>
<accession>I0KEI3</accession>
<dbReference type="SUPFAM" id="SSF53474">
    <property type="entry name" value="alpha/beta-Hydrolases"/>
    <property type="match status" value="1"/>
</dbReference>
<dbReference type="STRING" id="1166018.FAES_4537"/>
<evidence type="ECO:0000313" key="2">
    <source>
        <dbReference type="Proteomes" id="UP000011058"/>
    </source>
</evidence>
<protein>
    <recommendedName>
        <fullName evidence="3">Alpha/beta hydrolase</fullName>
    </recommendedName>
</protein>